<keyword evidence="4 6" id="KW-1133">Transmembrane helix</keyword>
<evidence type="ECO:0000256" key="6">
    <source>
        <dbReference type="SAM" id="Phobius"/>
    </source>
</evidence>
<dbReference type="InterPro" id="IPR018503">
    <property type="entry name" value="Tetraspanin_CS"/>
</dbReference>
<dbReference type="PRINTS" id="PR00259">
    <property type="entry name" value="TMFOUR"/>
</dbReference>
<feature type="transmembrane region" description="Helical" evidence="6">
    <location>
        <begin position="31"/>
        <end position="53"/>
    </location>
</feature>
<dbReference type="EMBL" id="CP097509">
    <property type="protein sequence ID" value="URE17801.1"/>
    <property type="molecule type" value="Genomic_DNA"/>
</dbReference>
<evidence type="ECO:0000256" key="1">
    <source>
        <dbReference type="ARBA" id="ARBA00004141"/>
    </source>
</evidence>
<dbReference type="GO" id="GO:0009734">
    <property type="term" value="P:auxin-activated signaling pathway"/>
    <property type="evidence" value="ECO:0007669"/>
    <property type="project" value="InterPro"/>
</dbReference>
<feature type="transmembrane region" description="Helical" evidence="6">
    <location>
        <begin position="257"/>
        <end position="275"/>
    </location>
</feature>
<dbReference type="PROSITE" id="PS00421">
    <property type="entry name" value="TM4_1"/>
    <property type="match status" value="1"/>
</dbReference>
<dbReference type="Pfam" id="PF00335">
    <property type="entry name" value="Tetraspanin"/>
    <property type="match status" value="1"/>
</dbReference>
<feature type="transmembrane region" description="Helical" evidence="6">
    <location>
        <begin position="94"/>
        <end position="120"/>
    </location>
</feature>
<evidence type="ECO:0000256" key="4">
    <source>
        <dbReference type="ARBA" id="ARBA00022989"/>
    </source>
</evidence>
<dbReference type="AlphaFoldDB" id="A0A9E7GM28"/>
<evidence type="ECO:0000256" key="2">
    <source>
        <dbReference type="ARBA" id="ARBA00006840"/>
    </source>
</evidence>
<gene>
    <name evidence="7" type="ORF">MUK42_12376</name>
</gene>
<comment type="subcellular location">
    <subcellularLocation>
        <location evidence="1">Membrane</location>
        <topology evidence="1">Multi-pass membrane protein</topology>
    </subcellularLocation>
</comment>
<evidence type="ECO:0000256" key="5">
    <source>
        <dbReference type="ARBA" id="ARBA00023136"/>
    </source>
</evidence>
<dbReference type="InterPro" id="IPR044991">
    <property type="entry name" value="TET_plant"/>
</dbReference>
<feature type="transmembrane region" description="Helical" evidence="6">
    <location>
        <begin position="65"/>
        <end position="88"/>
    </location>
</feature>
<dbReference type="GO" id="GO:0016020">
    <property type="term" value="C:membrane"/>
    <property type="evidence" value="ECO:0007669"/>
    <property type="project" value="UniProtKB-SubCell"/>
</dbReference>
<comment type="similarity">
    <text evidence="2">Belongs to the tetraspanin (TM4SF) family.</text>
</comment>
<dbReference type="Proteomes" id="UP001055439">
    <property type="component" value="Chromosome 7"/>
</dbReference>
<evidence type="ECO:0000256" key="3">
    <source>
        <dbReference type="ARBA" id="ARBA00022692"/>
    </source>
</evidence>
<reference evidence="7" key="1">
    <citation type="submission" date="2022-05" db="EMBL/GenBank/DDBJ databases">
        <title>The Musa troglodytarum L. genome provides insights into the mechanism of non-climacteric behaviour and enrichment of carotenoids.</title>
        <authorList>
            <person name="Wang J."/>
        </authorList>
    </citation>
    <scope>NUCLEOTIDE SEQUENCE</scope>
    <source>
        <tissue evidence="7">Leaf</tissue>
    </source>
</reference>
<name>A0A9E7GM28_9LILI</name>
<keyword evidence="8" id="KW-1185">Reference proteome</keyword>
<accession>A0A9E7GM28</accession>
<keyword evidence="5 6" id="KW-0472">Membrane</keyword>
<sequence length="293" mass="32664">MLTVTSPAVRRTREEKRREGEERMFRLSNNLIGVLNFITFLLSVPILGGGIWLATRGGGTDCEKFLQTPMIVLGAFLMAVSLAGLVGACCRNSLLLWIYLFVMFVLIILLFFFTVFAFVVTNKGAGQVVSGRGYKEYHLGDYSHWLQKRVENTKNWAKIRSCLSDAKVCGSLQEANQSFSQFIQDNLSPIQSGCCTPPAECGFEYENATVWNKPAAGFTSNNTDCQTWGNDQSTLCYDCGSCKAGVIANIKDKWKKIAILNIIFLVFLVIVYSIGCCAFRNNRRDNAWKGGYP</sequence>
<evidence type="ECO:0000313" key="7">
    <source>
        <dbReference type="EMBL" id="URE17801.1"/>
    </source>
</evidence>
<protein>
    <submittedName>
        <fullName evidence="7">Tetraspanin family</fullName>
    </submittedName>
</protein>
<dbReference type="PANTHER" id="PTHR32191">
    <property type="entry name" value="TETRASPANIN-8-RELATED"/>
    <property type="match status" value="1"/>
</dbReference>
<keyword evidence="3 6" id="KW-0812">Transmembrane</keyword>
<dbReference type="OrthoDB" id="1892640at2759"/>
<dbReference type="InterPro" id="IPR018499">
    <property type="entry name" value="Tetraspanin/Peripherin"/>
</dbReference>
<evidence type="ECO:0000313" key="8">
    <source>
        <dbReference type="Proteomes" id="UP001055439"/>
    </source>
</evidence>
<organism evidence="7 8">
    <name type="scientific">Musa troglodytarum</name>
    <name type="common">fe'i banana</name>
    <dbReference type="NCBI Taxonomy" id="320322"/>
    <lineage>
        <taxon>Eukaryota</taxon>
        <taxon>Viridiplantae</taxon>
        <taxon>Streptophyta</taxon>
        <taxon>Embryophyta</taxon>
        <taxon>Tracheophyta</taxon>
        <taxon>Spermatophyta</taxon>
        <taxon>Magnoliopsida</taxon>
        <taxon>Liliopsida</taxon>
        <taxon>Zingiberales</taxon>
        <taxon>Musaceae</taxon>
        <taxon>Musa</taxon>
    </lineage>
</organism>
<proteinExistence type="inferred from homology"/>